<feature type="transmembrane region" description="Helical" evidence="7">
    <location>
        <begin position="160"/>
        <end position="178"/>
    </location>
</feature>
<protein>
    <recommendedName>
        <fullName evidence="12">ABC transporter domain-containing protein</fullName>
    </recommendedName>
</protein>
<feature type="transmembrane region" description="Helical" evidence="7">
    <location>
        <begin position="67"/>
        <end position="89"/>
    </location>
</feature>
<proteinExistence type="predicted"/>
<dbReference type="GO" id="GO:0016887">
    <property type="term" value="F:ATP hydrolysis activity"/>
    <property type="evidence" value="ECO:0007669"/>
    <property type="project" value="InterPro"/>
</dbReference>
<keyword evidence="5 7" id="KW-1133">Transmembrane helix</keyword>
<dbReference type="PANTHER" id="PTHR24221">
    <property type="entry name" value="ATP-BINDING CASSETTE SUB-FAMILY B"/>
    <property type="match status" value="1"/>
</dbReference>
<dbReference type="CDD" id="cd18578">
    <property type="entry name" value="ABC_6TM_Pgp_ABCB1_D2_like"/>
    <property type="match status" value="1"/>
</dbReference>
<dbReference type="PROSITE" id="PS50929">
    <property type="entry name" value="ABC_TM1F"/>
    <property type="match status" value="1"/>
</dbReference>
<dbReference type="FunFam" id="3.40.50.300:FF:000916">
    <property type="entry name" value="ABC transporter B family member 9"/>
    <property type="match status" value="1"/>
</dbReference>
<name>A0A507CC40_9FUNG</name>
<dbReference type="SUPFAM" id="SSF90123">
    <property type="entry name" value="ABC transporter transmembrane region"/>
    <property type="match status" value="1"/>
</dbReference>
<evidence type="ECO:0000259" key="8">
    <source>
        <dbReference type="PROSITE" id="PS50893"/>
    </source>
</evidence>
<dbReference type="CDD" id="cd03249">
    <property type="entry name" value="ABC_MTABC3_MDL1_MDL2"/>
    <property type="match status" value="1"/>
</dbReference>
<evidence type="ECO:0000256" key="7">
    <source>
        <dbReference type="SAM" id="Phobius"/>
    </source>
</evidence>
<feature type="domain" description="ABC transporter" evidence="8">
    <location>
        <begin position="245"/>
        <end position="482"/>
    </location>
</feature>
<comment type="caution">
    <text evidence="10">The sequence shown here is derived from an EMBL/GenBank/DDBJ whole genome shotgun (WGS) entry which is preliminary data.</text>
</comment>
<dbReference type="GO" id="GO:0005524">
    <property type="term" value="F:ATP binding"/>
    <property type="evidence" value="ECO:0007669"/>
    <property type="project" value="UniProtKB-KW"/>
</dbReference>
<keyword evidence="11" id="KW-1185">Reference proteome</keyword>
<dbReference type="InterPro" id="IPR003439">
    <property type="entry name" value="ABC_transporter-like_ATP-bd"/>
</dbReference>
<evidence type="ECO:0000256" key="2">
    <source>
        <dbReference type="ARBA" id="ARBA00022692"/>
    </source>
</evidence>
<evidence type="ECO:0000313" key="11">
    <source>
        <dbReference type="Proteomes" id="UP000319731"/>
    </source>
</evidence>
<dbReference type="InterPro" id="IPR017871">
    <property type="entry name" value="ABC_transporter-like_CS"/>
</dbReference>
<sequence>MSFRAMLRQEMAFFDEDKNSTGVLTTRLGEDASLVRGLTGQTLSLIIQGLSAVCVGMGIAFANGWQLTLVILAIVPLISLAGQFQFRVLNGFDSKTKLKYQLAGQIATEAIENIRTVAALNKEDYWLKRYLKEIDEPYKLAVRGALISAIGYGFSQGMGFVAYIIGFLYGGHLVVWGVQSSQSMLQVLFAVTFTAQAGTRLMLYTPDFSKAKLAALSIFDLVDRRSRIDYTDGTGKKPTSTEGVIAGSGVQFTYPSRPDAPILKGLDVAANKGQVIALVGPSGSGKSTIVGLLERWYDVDAGLVTVDGIDVRDWNLSFMREQMSMVGQEPVLPSGTIRDNIAYGAPWEATQAEIEAAAKTANIHDFVMKLPDGYDTMVGERGSQLSGGQKQRVAIARALIRNPKILLLDEATSALDSESEKLVQEALDKAVTGRTTITIAHRLSTIQNANKIYVIRGGVVVETGTHFELLALGGDYANLVEQQMLTKEGQSS</sequence>
<keyword evidence="4" id="KW-0067">ATP-binding</keyword>
<organism evidence="10 11">
    <name type="scientific">Synchytrium microbalum</name>
    <dbReference type="NCBI Taxonomy" id="1806994"/>
    <lineage>
        <taxon>Eukaryota</taxon>
        <taxon>Fungi</taxon>
        <taxon>Fungi incertae sedis</taxon>
        <taxon>Chytridiomycota</taxon>
        <taxon>Chytridiomycota incertae sedis</taxon>
        <taxon>Chytridiomycetes</taxon>
        <taxon>Synchytriales</taxon>
        <taxon>Synchytriaceae</taxon>
        <taxon>Synchytrium</taxon>
    </lineage>
</organism>
<dbReference type="STRING" id="1806994.A0A507CC40"/>
<evidence type="ECO:0000256" key="5">
    <source>
        <dbReference type="ARBA" id="ARBA00022989"/>
    </source>
</evidence>
<evidence type="ECO:0000256" key="6">
    <source>
        <dbReference type="ARBA" id="ARBA00023136"/>
    </source>
</evidence>
<dbReference type="Proteomes" id="UP000319731">
    <property type="component" value="Unassembled WGS sequence"/>
</dbReference>
<dbReference type="Gene3D" id="3.40.50.300">
    <property type="entry name" value="P-loop containing nucleotide triphosphate hydrolases"/>
    <property type="match status" value="1"/>
</dbReference>
<evidence type="ECO:0000313" key="10">
    <source>
        <dbReference type="EMBL" id="TPX35586.1"/>
    </source>
</evidence>
<dbReference type="InterPro" id="IPR039421">
    <property type="entry name" value="Type_1_exporter"/>
</dbReference>
<evidence type="ECO:0000259" key="9">
    <source>
        <dbReference type="PROSITE" id="PS50929"/>
    </source>
</evidence>
<feature type="domain" description="ABC transmembrane type-1" evidence="9">
    <location>
        <begin position="1"/>
        <end position="210"/>
    </location>
</feature>
<evidence type="ECO:0008006" key="12">
    <source>
        <dbReference type="Google" id="ProtNLM"/>
    </source>
</evidence>
<keyword evidence="6 7" id="KW-0472">Membrane</keyword>
<dbReference type="RefSeq" id="XP_031026059.1">
    <property type="nucleotide sequence ID" value="XM_031168097.1"/>
</dbReference>
<gene>
    <name evidence="10" type="ORF">SmJEL517_g02169</name>
</gene>
<dbReference type="SUPFAM" id="SSF52540">
    <property type="entry name" value="P-loop containing nucleoside triphosphate hydrolases"/>
    <property type="match status" value="1"/>
</dbReference>
<evidence type="ECO:0000256" key="3">
    <source>
        <dbReference type="ARBA" id="ARBA00022741"/>
    </source>
</evidence>
<dbReference type="Pfam" id="PF00664">
    <property type="entry name" value="ABC_membrane"/>
    <property type="match status" value="1"/>
</dbReference>
<dbReference type="GeneID" id="42003394"/>
<dbReference type="PROSITE" id="PS50893">
    <property type="entry name" value="ABC_TRANSPORTER_2"/>
    <property type="match status" value="1"/>
</dbReference>
<dbReference type="PROSITE" id="PS00211">
    <property type="entry name" value="ABC_TRANSPORTER_1"/>
    <property type="match status" value="1"/>
</dbReference>
<dbReference type="SMART" id="SM00382">
    <property type="entry name" value="AAA"/>
    <property type="match status" value="1"/>
</dbReference>
<dbReference type="InterPro" id="IPR011527">
    <property type="entry name" value="ABC1_TM_dom"/>
</dbReference>
<evidence type="ECO:0000256" key="4">
    <source>
        <dbReference type="ARBA" id="ARBA00022840"/>
    </source>
</evidence>
<reference evidence="10 11" key="1">
    <citation type="journal article" date="2019" name="Sci. Rep.">
        <title>Comparative genomics of chytrid fungi reveal insights into the obligate biotrophic and pathogenic lifestyle of Synchytrium endobioticum.</title>
        <authorList>
            <person name="van de Vossenberg B.T.L.H."/>
            <person name="Warris S."/>
            <person name="Nguyen H.D.T."/>
            <person name="van Gent-Pelzer M.P.E."/>
            <person name="Joly D.L."/>
            <person name="van de Geest H.C."/>
            <person name="Bonants P.J.M."/>
            <person name="Smith D.S."/>
            <person name="Levesque C.A."/>
            <person name="van der Lee T.A.J."/>
        </authorList>
    </citation>
    <scope>NUCLEOTIDE SEQUENCE [LARGE SCALE GENOMIC DNA]</scope>
    <source>
        <strain evidence="10 11">JEL517</strain>
    </source>
</reference>
<dbReference type="InterPro" id="IPR036640">
    <property type="entry name" value="ABC1_TM_sf"/>
</dbReference>
<dbReference type="InterPro" id="IPR003593">
    <property type="entry name" value="AAA+_ATPase"/>
</dbReference>
<accession>A0A507CC40</accession>
<dbReference type="EMBL" id="QEAO01000008">
    <property type="protein sequence ID" value="TPX35586.1"/>
    <property type="molecule type" value="Genomic_DNA"/>
</dbReference>
<dbReference type="Gene3D" id="1.20.1560.10">
    <property type="entry name" value="ABC transporter type 1, transmembrane domain"/>
    <property type="match status" value="1"/>
</dbReference>
<dbReference type="InterPro" id="IPR027417">
    <property type="entry name" value="P-loop_NTPase"/>
</dbReference>
<dbReference type="PANTHER" id="PTHR24221:SF503">
    <property type="entry name" value="MITOCHONDRIAL POTASSIUM CHANNEL ATP-BINDING SUBUNIT"/>
    <property type="match status" value="1"/>
</dbReference>
<dbReference type="OrthoDB" id="6500128at2759"/>
<keyword evidence="2 7" id="KW-0812">Transmembrane</keyword>
<dbReference type="GO" id="GO:0016020">
    <property type="term" value="C:membrane"/>
    <property type="evidence" value="ECO:0007669"/>
    <property type="project" value="UniProtKB-SubCell"/>
</dbReference>
<keyword evidence="3" id="KW-0547">Nucleotide-binding</keyword>
<dbReference type="Pfam" id="PF00005">
    <property type="entry name" value="ABC_tran"/>
    <property type="match status" value="1"/>
</dbReference>
<comment type="subcellular location">
    <subcellularLocation>
        <location evidence="1">Membrane</location>
        <topology evidence="1">Multi-pass membrane protein</topology>
    </subcellularLocation>
</comment>
<dbReference type="AlphaFoldDB" id="A0A507CC40"/>
<feature type="transmembrane region" description="Helical" evidence="7">
    <location>
        <begin position="43"/>
        <end position="61"/>
    </location>
</feature>
<evidence type="ECO:0000256" key="1">
    <source>
        <dbReference type="ARBA" id="ARBA00004141"/>
    </source>
</evidence>
<dbReference type="GO" id="GO:0140359">
    <property type="term" value="F:ABC-type transporter activity"/>
    <property type="evidence" value="ECO:0007669"/>
    <property type="project" value="InterPro"/>
</dbReference>